<name>A0A9R1V0D3_LACSA</name>
<proteinExistence type="predicted"/>
<keyword evidence="2" id="KW-1185">Reference proteome</keyword>
<comment type="caution">
    <text evidence="1">The sequence shown here is derived from an EMBL/GenBank/DDBJ whole genome shotgun (WGS) entry which is preliminary data.</text>
</comment>
<dbReference type="EMBL" id="NBSK02000007">
    <property type="protein sequence ID" value="KAJ0196068.1"/>
    <property type="molecule type" value="Genomic_DNA"/>
</dbReference>
<gene>
    <name evidence="1" type="ORF">LSAT_V11C700343900</name>
</gene>
<reference evidence="1 2" key="1">
    <citation type="journal article" date="2017" name="Nat. Commun.">
        <title>Genome assembly with in vitro proximity ligation data and whole-genome triplication in lettuce.</title>
        <authorList>
            <person name="Reyes-Chin-Wo S."/>
            <person name="Wang Z."/>
            <person name="Yang X."/>
            <person name="Kozik A."/>
            <person name="Arikit S."/>
            <person name="Song C."/>
            <person name="Xia L."/>
            <person name="Froenicke L."/>
            <person name="Lavelle D.O."/>
            <person name="Truco M.J."/>
            <person name="Xia R."/>
            <person name="Zhu S."/>
            <person name="Xu C."/>
            <person name="Xu H."/>
            <person name="Xu X."/>
            <person name="Cox K."/>
            <person name="Korf I."/>
            <person name="Meyers B.C."/>
            <person name="Michelmore R.W."/>
        </authorList>
    </citation>
    <scope>NUCLEOTIDE SEQUENCE [LARGE SCALE GENOMIC DNA]</scope>
    <source>
        <strain evidence="2">cv. Salinas</strain>
        <tissue evidence="1">Seedlings</tissue>
    </source>
</reference>
<dbReference type="Proteomes" id="UP000235145">
    <property type="component" value="Unassembled WGS sequence"/>
</dbReference>
<sequence length="90" mass="10540">MASTLVYPFLTPALPQHHHRPIRRHYPPPPPWSAFSVNDLFRWKHEPFTIATTQSFQSNQFIFLKLIIKGDHHGLPEVEYQTSNRPSYSS</sequence>
<organism evidence="1 2">
    <name type="scientific">Lactuca sativa</name>
    <name type="common">Garden lettuce</name>
    <dbReference type="NCBI Taxonomy" id="4236"/>
    <lineage>
        <taxon>Eukaryota</taxon>
        <taxon>Viridiplantae</taxon>
        <taxon>Streptophyta</taxon>
        <taxon>Embryophyta</taxon>
        <taxon>Tracheophyta</taxon>
        <taxon>Spermatophyta</taxon>
        <taxon>Magnoliopsida</taxon>
        <taxon>eudicotyledons</taxon>
        <taxon>Gunneridae</taxon>
        <taxon>Pentapetalae</taxon>
        <taxon>asterids</taxon>
        <taxon>campanulids</taxon>
        <taxon>Asterales</taxon>
        <taxon>Asteraceae</taxon>
        <taxon>Cichorioideae</taxon>
        <taxon>Cichorieae</taxon>
        <taxon>Lactucinae</taxon>
        <taxon>Lactuca</taxon>
    </lineage>
</organism>
<evidence type="ECO:0000313" key="1">
    <source>
        <dbReference type="EMBL" id="KAJ0196068.1"/>
    </source>
</evidence>
<protein>
    <submittedName>
        <fullName evidence="1">Uncharacterized protein</fullName>
    </submittedName>
</protein>
<dbReference type="AlphaFoldDB" id="A0A9R1V0D3"/>
<evidence type="ECO:0000313" key="2">
    <source>
        <dbReference type="Proteomes" id="UP000235145"/>
    </source>
</evidence>
<accession>A0A9R1V0D3</accession>